<evidence type="ECO:0000256" key="1">
    <source>
        <dbReference type="ARBA" id="ARBA00004496"/>
    </source>
</evidence>
<dbReference type="SUPFAM" id="SSF46600">
    <property type="entry name" value="C-terminal UvrC-binding domain of UvrB"/>
    <property type="match status" value="1"/>
</dbReference>
<comment type="subcellular location">
    <subcellularLocation>
        <location evidence="1 13">Cytoplasm</location>
    </subcellularLocation>
</comment>
<evidence type="ECO:0000256" key="10">
    <source>
        <dbReference type="ARBA" id="ARBA00062841"/>
    </source>
</evidence>
<dbReference type="EMBL" id="SNVV01000003">
    <property type="protein sequence ID" value="TDN55773.1"/>
    <property type="molecule type" value="Genomic_DNA"/>
</dbReference>
<evidence type="ECO:0000256" key="8">
    <source>
        <dbReference type="ARBA" id="ARBA00059452"/>
    </source>
</evidence>
<dbReference type="InterPro" id="IPR036876">
    <property type="entry name" value="UVR_dom_sf"/>
</dbReference>
<dbReference type="PANTHER" id="PTHR30562:SF1">
    <property type="entry name" value="UVRABC SYSTEM PROTEIN C"/>
    <property type="match status" value="1"/>
</dbReference>
<organism evidence="17 18">
    <name type="scientific">Azoarcus indigens</name>
    <dbReference type="NCBI Taxonomy" id="29545"/>
    <lineage>
        <taxon>Bacteria</taxon>
        <taxon>Pseudomonadati</taxon>
        <taxon>Pseudomonadota</taxon>
        <taxon>Betaproteobacteria</taxon>
        <taxon>Rhodocyclales</taxon>
        <taxon>Zoogloeaceae</taxon>
        <taxon>Azoarcus</taxon>
    </lineage>
</organism>
<dbReference type="PROSITE" id="PS50165">
    <property type="entry name" value="UVRC"/>
    <property type="match status" value="1"/>
</dbReference>
<feature type="domain" description="UVR" evidence="14">
    <location>
        <begin position="208"/>
        <end position="243"/>
    </location>
</feature>
<dbReference type="SMART" id="SM00278">
    <property type="entry name" value="HhH1"/>
    <property type="match status" value="2"/>
</dbReference>
<dbReference type="AlphaFoldDB" id="A0A4R6ECA2"/>
<dbReference type="InterPro" id="IPR004791">
    <property type="entry name" value="UvrC"/>
</dbReference>
<dbReference type="OrthoDB" id="9804933at2"/>
<evidence type="ECO:0000256" key="6">
    <source>
        <dbReference type="ARBA" id="ARBA00023204"/>
    </source>
</evidence>
<dbReference type="HAMAP" id="MF_00203">
    <property type="entry name" value="UvrC"/>
    <property type="match status" value="1"/>
</dbReference>
<dbReference type="GO" id="GO:0009432">
    <property type="term" value="P:SOS response"/>
    <property type="evidence" value="ECO:0007669"/>
    <property type="project" value="UniProtKB-UniRule"/>
</dbReference>
<dbReference type="InterPro" id="IPR010994">
    <property type="entry name" value="RuvA_2-like"/>
</dbReference>
<keyword evidence="5 13" id="KW-0267">Excision nuclease</keyword>
<dbReference type="NCBIfam" id="TIGR00194">
    <property type="entry name" value="uvrC"/>
    <property type="match status" value="1"/>
</dbReference>
<dbReference type="Pfam" id="PF01541">
    <property type="entry name" value="GIY-YIG"/>
    <property type="match status" value="1"/>
</dbReference>
<dbReference type="Pfam" id="PF14520">
    <property type="entry name" value="HHH_5"/>
    <property type="match status" value="1"/>
</dbReference>
<keyword evidence="7 13" id="KW-0742">SOS response</keyword>
<keyword evidence="2 13" id="KW-0963">Cytoplasm</keyword>
<evidence type="ECO:0000256" key="2">
    <source>
        <dbReference type="ARBA" id="ARBA00022490"/>
    </source>
</evidence>
<dbReference type="CDD" id="cd10434">
    <property type="entry name" value="GIY-YIG_UvrC_Cho"/>
    <property type="match status" value="1"/>
</dbReference>
<comment type="caution">
    <text evidence="17">The sequence shown here is derived from an EMBL/GenBank/DDBJ whole genome shotgun (WGS) entry which is preliminary data.</text>
</comment>
<dbReference type="FunFam" id="1.10.150.20:FF:000005">
    <property type="entry name" value="UvrABC system protein C"/>
    <property type="match status" value="1"/>
</dbReference>
<evidence type="ECO:0000256" key="13">
    <source>
        <dbReference type="HAMAP-Rule" id="MF_00203"/>
    </source>
</evidence>
<dbReference type="InterPro" id="IPR035901">
    <property type="entry name" value="GIY-YIG_endonuc_sf"/>
</dbReference>
<dbReference type="InterPro" id="IPR047296">
    <property type="entry name" value="GIY-YIG_UvrC_Cho"/>
</dbReference>
<name>A0A4R6ECA2_9RHOO</name>
<keyword evidence="3 13" id="KW-0227">DNA damage</keyword>
<gene>
    <name evidence="13" type="primary">uvrC</name>
    <name evidence="17" type="ORF">C7389_103108</name>
</gene>
<comment type="function">
    <text evidence="8 13">The UvrABC repair system catalyzes the recognition and processing of DNA lesions. UvrC both incises the 5' and 3' sides of the lesion. The N-terminal half is responsible for the 3' incision and the C-terminal half is responsible for the 5' incision.</text>
</comment>
<evidence type="ECO:0000256" key="3">
    <source>
        <dbReference type="ARBA" id="ARBA00022763"/>
    </source>
</evidence>
<evidence type="ECO:0000259" key="16">
    <source>
        <dbReference type="PROSITE" id="PS50165"/>
    </source>
</evidence>
<dbReference type="Gene3D" id="3.40.1440.10">
    <property type="entry name" value="GIY-YIG endonuclease"/>
    <property type="match status" value="1"/>
</dbReference>
<evidence type="ECO:0000256" key="12">
    <source>
        <dbReference type="ARBA" id="ARBA00077138"/>
    </source>
</evidence>
<comment type="subunit">
    <text evidence="10 13">Interacts with UvrB in an incision complex.</text>
</comment>
<keyword evidence="18" id="KW-1185">Reference proteome</keyword>
<evidence type="ECO:0000256" key="5">
    <source>
        <dbReference type="ARBA" id="ARBA00022881"/>
    </source>
</evidence>
<dbReference type="Proteomes" id="UP000295129">
    <property type="component" value="Unassembled WGS sequence"/>
</dbReference>
<dbReference type="GO" id="GO:0003677">
    <property type="term" value="F:DNA binding"/>
    <property type="evidence" value="ECO:0007669"/>
    <property type="project" value="UniProtKB-UniRule"/>
</dbReference>
<evidence type="ECO:0000313" key="18">
    <source>
        <dbReference type="Proteomes" id="UP000295129"/>
    </source>
</evidence>
<evidence type="ECO:0000259" key="15">
    <source>
        <dbReference type="PROSITE" id="PS50164"/>
    </source>
</evidence>
<dbReference type="SMART" id="SM00465">
    <property type="entry name" value="GIYc"/>
    <property type="match status" value="1"/>
</dbReference>
<keyword evidence="4 13" id="KW-0228">DNA excision</keyword>
<dbReference type="PROSITE" id="PS50151">
    <property type="entry name" value="UVR"/>
    <property type="match status" value="1"/>
</dbReference>
<proteinExistence type="inferred from homology"/>
<dbReference type="FunFam" id="3.30.420.340:FF:000001">
    <property type="entry name" value="UvrABC system protein C"/>
    <property type="match status" value="1"/>
</dbReference>
<dbReference type="GO" id="GO:0009381">
    <property type="term" value="F:excinuclease ABC activity"/>
    <property type="evidence" value="ECO:0007669"/>
    <property type="project" value="UniProtKB-UniRule"/>
</dbReference>
<dbReference type="Pfam" id="PF08459">
    <property type="entry name" value="UvrC_RNaseH_dom"/>
    <property type="match status" value="1"/>
</dbReference>
<feature type="domain" description="UvrC family homology region profile" evidence="16">
    <location>
        <begin position="259"/>
        <end position="479"/>
    </location>
</feature>
<evidence type="ECO:0000313" key="17">
    <source>
        <dbReference type="EMBL" id="TDN55773.1"/>
    </source>
</evidence>
<feature type="domain" description="GIY-YIG" evidence="15">
    <location>
        <begin position="21"/>
        <end position="99"/>
    </location>
</feature>
<sequence>MSDQDSRPPFDARSFLKTVPEEPGVYRMIGAEDKVLYVGKAKNLKRRVSSYFQRTLSSPRIAMMVAQVQRVDITATRSEAEALLLENNLIKSLAPRYNILFRDDKSYPYIELSGDEFPRLAYHRGAFARGARYFGPFPNAWAVRESIQLLQKTFQLRTCENSVFQNRSRPCLLQQIKRCTGPCVGLIEKEAYLADVKLAGRFLDGQGSEVIDDLTARMQRAAENLAFEEAAACRDQIRVLQAVLHRQFVDSRKDEDVDVLAAVEEDGLVCINIAMVRGGRHLGDRPQFPSGAVVSGAEDGLLAFVEQHYAEHPMPGKILVNLGLEPVRETLLELSERPPAATAPRFASERAWMEMAEKNARLAVQAKARDTGRAEQRLEALREALDLADPPMRIECFDISHTMGEATVASCVVCEAGAMKRSEYRRYNITGITPGDDFAAMRQVLERRYGKVAAGEGICPDLILIDGGRGQVSAARGILAEVGLEAIAMVGVAKGEGRKAGLETLVFPDEREPLALGGAHAALHLVQEIRDEAHRFAITGHRAKRGKARIGSRLEDIPGVGPTRRRNLLAAFGGLDGVKAATVEDLCRVEGVSRKMAEQIYSALH</sequence>
<dbReference type="RefSeq" id="WP_133588975.1">
    <property type="nucleotide sequence ID" value="NZ_SNVV01000003.1"/>
</dbReference>
<evidence type="ECO:0000259" key="14">
    <source>
        <dbReference type="PROSITE" id="PS50151"/>
    </source>
</evidence>
<dbReference type="InterPro" id="IPR000305">
    <property type="entry name" value="GIY-YIG_endonuc"/>
</dbReference>
<accession>A0A4R6ECA2</accession>
<dbReference type="Gene3D" id="1.10.150.20">
    <property type="entry name" value="5' to 3' exonuclease, C-terminal subdomain"/>
    <property type="match status" value="1"/>
</dbReference>
<dbReference type="InterPro" id="IPR001943">
    <property type="entry name" value="UVR_dom"/>
</dbReference>
<comment type="similarity">
    <text evidence="9 13">Belongs to the UvrC family.</text>
</comment>
<keyword evidence="6 13" id="KW-0234">DNA repair</keyword>
<dbReference type="Gene3D" id="3.30.420.340">
    <property type="entry name" value="UvrC, RNAse H endonuclease domain"/>
    <property type="match status" value="1"/>
</dbReference>
<dbReference type="NCBIfam" id="NF001824">
    <property type="entry name" value="PRK00558.1-5"/>
    <property type="match status" value="1"/>
</dbReference>
<dbReference type="GO" id="GO:0009380">
    <property type="term" value="C:excinuclease repair complex"/>
    <property type="evidence" value="ECO:0007669"/>
    <property type="project" value="InterPro"/>
</dbReference>
<reference evidence="17 18" key="1">
    <citation type="submission" date="2019-03" db="EMBL/GenBank/DDBJ databases">
        <title>Genomic Encyclopedia of Type Strains, Phase IV (KMG-IV): sequencing the most valuable type-strain genomes for metagenomic binning, comparative biology and taxonomic classification.</title>
        <authorList>
            <person name="Goeker M."/>
        </authorList>
    </citation>
    <scope>NUCLEOTIDE SEQUENCE [LARGE SCALE GENOMIC DNA]</scope>
    <source>
        <strain evidence="17 18">DSM 12121</strain>
    </source>
</reference>
<dbReference type="InterPro" id="IPR038476">
    <property type="entry name" value="UvrC_RNase_H_dom_sf"/>
</dbReference>
<evidence type="ECO:0000256" key="11">
    <source>
        <dbReference type="ARBA" id="ARBA00067419"/>
    </source>
</evidence>
<protein>
    <recommendedName>
        <fullName evidence="11 13">UvrABC system protein C</fullName>
        <shortName evidence="13">Protein UvrC</shortName>
    </recommendedName>
    <alternativeName>
        <fullName evidence="12 13">Excinuclease ABC subunit C</fullName>
    </alternativeName>
</protein>
<dbReference type="PANTHER" id="PTHR30562">
    <property type="entry name" value="UVRC/OXIDOREDUCTASE"/>
    <property type="match status" value="1"/>
</dbReference>
<dbReference type="FunFam" id="3.40.1440.10:FF:000001">
    <property type="entry name" value="UvrABC system protein C"/>
    <property type="match status" value="1"/>
</dbReference>
<dbReference type="SUPFAM" id="SSF82771">
    <property type="entry name" value="GIY-YIG endonuclease"/>
    <property type="match status" value="1"/>
</dbReference>
<evidence type="ECO:0000256" key="7">
    <source>
        <dbReference type="ARBA" id="ARBA00023236"/>
    </source>
</evidence>
<dbReference type="InterPro" id="IPR050066">
    <property type="entry name" value="UvrABC_protein_C"/>
</dbReference>
<dbReference type="InterPro" id="IPR003583">
    <property type="entry name" value="Hlx-hairpin-Hlx_DNA-bd_motif"/>
</dbReference>
<evidence type="ECO:0000256" key="4">
    <source>
        <dbReference type="ARBA" id="ARBA00022769"/>
    </source>
</evidence>
<evidence type="ECO:0000256" key="9">
    <source>
        <dbReference type="ARBA" id="ARBA00061531"/>
    </source>
</evidence>
<dbReference type="GO" id="GO:0006289">
    <property type="term" value="P:nucleotide-excision repair"/>
    <property type="evidence" value="ECO:0007669"/>
    <property type="project" value="UniProtKB-UniRule"/>
</dbReference>
<dbReference type="SUPFAM" id="SSF47781">
    <property type="entry name" value="RuvA domain 2-like"/>
    <property type="match status" value="1"/>
</dbReference>
<dbReference type="Pfam" id="PF22920">
    <property type="entry name" value="UvrC_RNaseH"/>
    <property type="match status" value="1"/>
</dbReference>
<dbReference type="Gene3D" id="4.10.860.10">
    <property type="entry name" value="UVR domain"/>
    <property type="match status" value="1"/>
</dbReference>
<dbReference type="InterPro" id="IPR001162">
    <property type="entry name" value="UvrC_RNase_H_dom"/>
</dbReference>
<dbReference type="Pfam" id="PF02151">
    <property type="entry name" value="UVR"/>
    <property type="match status" value="1"/>
</dbReference>
<dbReference type="GO" id="GO:0005737">
    <property type="term" value="C:cytoplasm"/>
    <property type="evidence" value="ECO:0007669"/>
    <property type="project" value="UniProtKB-SubCell"/>
</dbReference>
<dbReference type="PROSITE" id="PS50164">
    <property type="entry name" value="GIY_YIG"/>
    <property type="match status" value="1"/>
</dbReference>